<dbReference type="PANTHER" id="PTHR41694:SF3">
    <property type="entry name" value="RNA-DIRECTED DNA POLYMERASE-RELATED"/>
    <property type="match status" value="1"/>
</dbReference>
<dbReference type="FunCoup" id="A0A8V1AD95">
    <property type="interactions" value="96"/>
</dbReference>
<dbReference type="PANTHER" id="PTHR41694">
    <property type="entry name" value="ENDOGENOUS RETROVIRUS GROUP K MEMBER POL PROTEIN"/>
    <property type="match status" value="1"/>
</dbReference>
<dbReference type="SUPFAM" id="SSF53098">
    <property type="entry name" value="Ribonuclease H-like"/>
    <property type="match status" value="2"/>
</dbReference>
<dbReference type="GO" id="GO:0003964">
    <property type="term" value="F:RNA-directed DNA polymerase activity"/>
    <property type="evidence" value="ECO:0007669"/>
    <property type="project" value="UniProtKB-KW"/>
</dbReference>
<evidence type="ECO:0000259" key="16">
    <source>
        <dbReference type="PROSITE" id="PS51027"/>
    </source>
</evidence>
<keyword evidence="2" id="KW-0808">Transferase</keyword>
<dbReference type="Gene3D" id="2.30.30.10">
    <property type="entry name" value="Integrase, C-terminal domain superfamily, retroviral"/>
    <property type="match status" value="1"/>
</dbReference>
<dbReference type="InterPro" id="IPR002156">
    <property type="entry name" value="RNaseH_domain"/>
</dbReference>
<evidence type="ECO:0000256" key="6">
    <source>
        <dbReference type="ARBA" id="ARBA00022759"/>
    </source>
</evidence>
<keyword evidence="10" id="KW-0238">DNA-binding</keyword>
<feature type="domain" description="Integrase-type" evidence="13">
    <location>
        <begin position="211"/>
        <end position="252"/>
    </location>
</feature>
<dbReference type="AlphaFoldDB" id="A0A8V1AD95"/>
<keyword evidence="18" id="KW-1185">Reference proteome</keyword>
<evidence type="ECO:0000313" key="18">
    <source>
        <dbReference type="Proteomes" id="UP000000539"/>
    </source>
</evidence>
<dbReference type="PROSITE" id="PS50876">
    <property type="entry name" value="ZF_INTEGRASE"/>
    <property type="match status" value="1"/>
</dbReference>
<dbReference type="GO" id="GO:0003677">
    <property type="term" value="F:DNA binding"/>
    <property type="evidence" value="ECO:0007669"/>
    <property type="project" value="UniProtKB-KW"/>
</dbReference>
<dbReference type="InterPro" id="IPR001037">
    <property type="entry name" value="Integrase_C_retrovir"/>
</dbReference>
<dbReference type="GO" id="GO:0015074">
    <property type="term" value="P:DNA integration"/>
    <property type="evidence" value="ECO:0007669"/>
    <property type="project" value="UniProtKB-KW"/>
</dbReference>
<keyword evidence="7" id="KW-0378">Hydrolase</keyword>
<feature type="domain" description="RNase H type-1" evidence="14">
    <location>
        <begin position="75"/>
        <end position="211"/>
    </location>
</feature>
<organism evidence="17 18">
    <name type="scientific">Gallus gallus</name>
    <name type="common">Chicken</name>
    <dbReference type="NCBI Taxonomy" id="9031"/>
    <lineage>
        <taxon>Eukaryota</taxon>
        <taxon>Metazoa</taxon>
        <taxon>Chordata</taxon>
        <taxon>Craniata</taxon>
        <taxon>Vertebrata</taxon>
        <taxon>Euteleostomi</taxon>
        <taxon>Archelosauria</taxon>
        <taxon>Archosauria</taxon>
        <taxon>Dinosauria</taxon>
        <taxon>Saurischia</taxon>
        <taxon>Theropoda</taxon>
        <taxon>Coelurosauria</taxon>
        <taxon>Aves</taxon>
        <taxon>Neognathae</taxon>
        <taxon>Galloanserae</taxon>
        <taxon>Galliformes</taxon>
        <taxon>Phasianidae</taxon>
        <taxon>Phasianinae</taxon>
        <taxon>Gallus</taxon>
    </lineage>
</organism>
<dbReference type="InterPro" id="IPR036862">
    <property type="entry name" value="Integrase_C_dom_sf_retrovir"/>
</dbReference>
<dbReference type="InterPro" id="IPR036397">
    <property type="entry name" value="RNaseH_sf"/>
</dbReference>
<dbReference type="PROSITE" id="PS51027">
    <property type="entry name" value="INTEGRASE_DBD"/>
    <property type="match status" value="1"/>
</dbReference>
<evidence type="ECO:0000256" key="9">
    <source>
        <dbReference type="ARBA" id="ARBA00022918"/>
    </source>
</evidence>
<reference evidence="17" key="1">
    <citation type="submission" date="2020-11" db="EMBL/GenBank/DDBJ databases">
        <title>Gallus gallus (Chicken) genome, bGalGal1, GRCg7b, maternal haplotype autosomes + Z &amp; W.</title>
        <authorList>
            <person name="Warren W."/>
            <person name="Formenti G."/>
            <person name="Fedrigo O."/>
            <person name="Haase B."/>
            <person name="Mountcastle J."/>
            <person name="Balacco J."/>
            <person name="Tracey A."/>
            <person name="Schneider V."/>
            <person name="Okimoto R."/>
            <person name="Cheng H."/>
            <person name="Hawken R."/>
            <person name="Howe K."/>
            <person name="Jarvis E.D."/>
        </authorList>
    </citation>
    <scope>NUCLEOTIDE SEQUENCE [LARGE SCALE GENOMIC DNA]</scope>
    <source>
        <strain evidence="17">Broiler</strain>
    </source>
</reference>
<name>A0A8V1AD95_CHICK</name>
<keyword evidence="9" id="KW-0695">RNA-directed DNA polymerase</keyword>
<feature type="domain" description="Integrase catalytic" evidence="15">
    <location>
        <begin position="264"/>
        <end position="427"/>
    </location>
</feature>
<evidence type="ECO:0000256" key="3">
    <source>
        <dbReference type="ARBA" id="ARBA00022695"/>
    </source>
</evidence>
<dbReference type="InterPro" id="IPR001584">
    <property type="entry name" value="Integrase_cat-core"/>
</dbReference>
<dbReference type="Pfam" id="PF02022">
    <property type="entry name" value="Integrase_Zn"/>
    <property type="match status" value="1"/>
</dbReference>
<keyword evidence="11" id="KW-0863">Zinc-finger</keyword>
<dbReference type="Gene3D" id="3.30.420.10">
    <property type="entry name" value="Ribonuclease H-like superfamily/Ribonuclease H"/>
    <property type="match status" value="2"/>
</dbReference>
<dbReference type="EC" id="2.7.7.49" evidence="1"/>
<evidence type="ECO:0000313" key="17">
    <source>
        <dbReference type="Ensembl" id="ENSGALP00010042149.1"/>
    </source>
</evidence>
<keyword evidence="4" id="KW-0540">Nuclease</keyword>
<keyword evidence="3" id="KW-0548">Nucleotidyltransferase</keyword>
<dbReference type="PROSITE" id="PS50994">
    <property type="entry name" value="INTEGRASE"/>
    <property type="match status" value="1"/>
</dbReference>
<evidence type="ECO:0000259" key="13">
    <source>
        <dbReference type="PROSITE" id="PS50876"/>
    </source>
</evidence>
<evidence type="ECO:0000256" key="11">
    <source>
        <dbReference type="PROSITE-ProRule" id="PRU00450"/>
    </source>
</evidence>
<dbReference type="GO" id="GO:0004523">
    <property type="term" value="F:RNA-DNA hybrid ribonuclease activity"/>
    <property type="evidence" value="ECO:0007669"/>
    <property type="project" value="InterPro"/>
</dbReference>
<dbReference type="Ensembl" id="ENSGALT00010068507.1">
    <property type="protein sequence ID" value="ENSGALP00010042149.1"/>
    <property type="gene ID" value="ENSGALG00010028297.1"/>
</dbReference>
<evidence type="ECO:0000256" key="8">
    <source>
        <dbReference type="ARBA" id="ARBA00022908"/>
    </source>
</evidence>
<dbReference type="Pfam" id="PF00075">
    <property type="entry name" value="RNase_H"/>
    <property type="match status" value="1"/>
</dbReference>
<proteinExistence type="predicted"/>
<dbReference type="InterPro" id="IPR003308">
    <property type="entry name" value="Integrase_Zn-bd_dom_N"/>
</dbReference>
<dbReference type="SUPFAM" id="SSF46919">
    <property type="entry name" value="N-terminal Zn binding domain of HIV integrase"/>
    <property type="match status" value="1"/>
</dbReference>
<accession>A0A8V1AD95</accession>
<dbReference type="PROSITE" id="PS50879">
    <property type="entry name" value="RNASE_H_1"/>
    <property type="match status" value="1"/>
</dbReference>
<keyword evidence="5" id="KW-0479">Metal-binding</keyword>
<reference evidence="17" key="3">
    <citation type="submission" date="2025-09" db="UniProtKB">
        <authorList>
            <consortium name="Ensembl"/>
        </authorList>
    </citation>
    <scope>IDENTIFICATION</scope>
    <source>
        <strain evidence="17">broiler</strain>
    </source>
</reference>
<feature type="domain" description="Integrase-type" evidence="16">
    <location>
        <begin position="433"/>
        <end position="481"/>
    </location>
</feature>
<evidence type="ECO:0000256" key="12">
    <source>
        <dbReference type="PROSITE-ProRule" id="PRU00506"/>
    </source>
</evidence>
<dbReference type="Proteomes" id="UP000000539">
    <property type="component" value="Chromosome 28"/>
</dbReference>
<evidence type="ECO:0000256" key="10">
    <source>
        <dbReference type="ARBA" id="ARBA00023125"/>
    </source>
</evidence>
<evidence type="ECO:0000256" key="4">
    <source>
        <dbReference type="ARBA" id="ARBA00022722"/>
    </source>
</evidence>
<dbReference type="Pfam" id="PF00665">
    <property type="entry name" value="rve"/>
    <property type="match status" value="1"/>
</dbReference>
<keyword evidence="6" id="KW-0255">Endonuclease</keyword>
<dbReference type="OrthoDB" id="9386882at2759"/>
<evidence type="ECO:0000259" key="15">
    <source>
        <dbReference type="PROSITE" id="PS50994"/>
    </source>
</evidence>
<dbReference type="GO" id="GO:0008270">
    <property type="term" value="F:zinc ion binding"/>
    <property type="evidence" value="ECO:0007669"/>
    <property type="project" value="UniProtKB-KW"/>
</dbReference>
<evidence type="ECO:0000256" key="2">
    <source>
        <dbReference type="ARBA" id="ARBA00022679"/>
    </source>
</evidence>
<dbReference type="InterPro" id="IPR017856">
    <property type="entry name" value="Integrase-like_N"/>
</dbReference>
<evidence type="ECO:0000256" key="5">
    <source>
        <dbReference type="ARBA" id="ARBA00022723"/>
    </source>
</evidence>
<keyword evidence="11" id="KW-0862">Zinc</keyword>
<evidence type="ECO:0000259" key="14">
    <source>
        <dbReference type="PROSITE" id="PS50879"/>
    </source>
</evidence>
<feature type="DNA-binding region" description="Integrase-type" evidence="12">
    <location>
        <begin position="433"/>
        <end position="481"/>
    </location>
</feature>
<gene>
    <name evidence="17" type="primary">LOC107055329</name>
</gene>
<evidence type="ECO:0000256" key="7">
    <source>
        <dbReference type="ARBA" id="ARBA00022801"/>
    </source>
</evidence>
<keyword evidence="8" id="KW-0229">DNA integration</keyword>
<protein>
    <recommendedName>
        <fullName evidence="1">RNA-directed DNA polymerase</fullName>
        <ecNumber evidence="1">2.7.7.49</ecNumber>
    </recommendedName>
</protein>
<evidence type="ECO:0000256" key="1">
    <source>
        <dbReference type="ARBA" id="ARBA00012493"/>
    </source>
</evidence>
<dbReference type="InterPro" id="IPR012337">
    <property type="entry name" value="RNaseH-like_sf"/>
</dbReference>
<reference evidence="17" key="2">
    <citation type="submission" date="2025-08" db="UniProtKB">
        <authorList>
            <consortium name="Ensembl"/>
        </authorList>
    </citation>
    <scope>IDENTIFICATION</scope>
    <source>
        <strain evidence="17">broiler</strain>
    </source>
</reference>
<dbReference type="GeneTree" id="ENSGT00940000165826"/>
<dbReference type="SUPFAM" id="SSF50122">
    <property type="entry name" value="DNA-binding domain of retroviral integrase"/>
    <property type="match status" value="1"/>
</dbReference>
<dbReference type="GO" id="GO:0035613">
    <property type="term" value="F:RNA stem-loop binding"/>
    <property type="evidence" value="ECO:0000318"/>
    <property type="project" value="GO_Central"/>
</dbReference>
<dbReference type="Gene3D" id="1.10.10.200">
    <property type="match status" value="1"/>
</dbReference>
<sequence length="484" mass="52451">MLLRKTQLLSVRALGREPDVIHLQSSFRDVQPLPEILLTVLGDFGGQVRYSDSLPVFAVAKPLAISLWVRVQTSPLEGPTLFTDASSVMPQKTGQGAVVWQDSGNNWQTAIFVDRTIGVQMLEVTAVAVAVRFWREIPCNIVTDSAFAAKLLARMGQEGLPSTEAAGILEEALACRTAPLAILHVRSHSEVPGFFTTGNAVADKAASTQVFTAQEARDLHSTLHIGARALSRACSIPISVACDVVQACPHCNSAPIIGAGVNPHGLGPLQVWQTDFTWEPRLSPRPWLAVTVDTSSTVIVATQHAKSNSASAQNHWAAAIAILGLPSQIKTNNGSCFISRSTQGWLAVWGISHITGIPGNSQGQSIVECANRLLKDKIRILGEGEGYRDRIPVGRQAELLAEALYALNHFERGDSKRMPVQKHWQPKVLGEGPPVKVKTDSGQWEEGWRILVWGRGYAAVKHVETGKIVWTPSGKVKPDLRQDT</sequence>